<protein>
    <recommendedName>
        <fullName evidence="5">MYND-type domain-containing protein</fullName>
    </recommendedName>
</protein>
<keyword evidence="2" id="KW-0863">Zinc-finger</keyword>
<evidence type="ECO:0000313" key="7">
    <source>
        <dbReference type="Proteomes" id="UP000777482"/>
    </source>
</evidence>
<dbReference type="SUPFAM" id="SSF144232">
    <property type="entry name" value="HIT/MYND zinc finger-like"/>
    <property type="match status" value="2"/>
</dbReference>
<keyword evidence="3" id="KW-0862">Zinc</keyword>
<keyword evidence="1" id="KW-0479">Metal-binding</keyword>
<keyword evidence="7" id="KW-1185">Reference proteome</keyword>
<reference evidence="6 7" key="1">
    <citation type="submission" date="2020-11" db="EMBL/GenBank/DDBJ databases">
        <title>Kefir isolates.</title>
        <authorList>
            <person name="Marcisauskas S."/>
            <person name="Kim Y."/>
            <person name="Blasche S."/>
        </authorList>
    </citation>
    <scope>NUCLEOTIDE SEQUENCE [LARGE SCALE GENOMIC DNA]</scope>
    <source>
        <strain evidence="6 7">KR</strain>
    </source>
</reference>
<dbReference type="EMBL" id="PUHQ01000042">
    <property type="protein sequence ID" value="KAG0660646.1"/>
    <property type="molecule type" value="Genomic_DNA"/>
</dbReference>
<evidence type="ECO:0000256" key="2">
    <source>
        <dbReference type="ARBA" id="ARBA00022771"/>
    </source>
</evidence>
<comment type="caution">
    <text evidence="6">The sequence shown here is derived from an EMBL/GenBank/DDBJ whole genome shotgun (WGS) entry which is preliminary data.</text>
</comment>
<dbReference type="OrthoDB" id="407198at2759"/>
<dbReference type="Pfam" id="PF01753">
    <property type="entry name" value="zf-MYND"/>
    <property type="match status" value="2"/>
</dbReference>
<dbReference type="AlphaFoldDB" id="A0A9P6W2K9"/>
<dbReference type="GO" id="GO:0008270">
    <property type="term" value="F:zinc ion binding"/>
    <property type="evidence" value="ECO:0007669"/>
    <property type="project" value="UniProtKB-KW"/>
</dbReference>
<evidence type="ECO:0000256" key="4">
    <source>
        <dbReference type="SAM" id="MobiDB-lite"/>
    </source>
</evidence>
<gene>
    <name evidence="6" type="ORF">C6P46_004509</name>
</gene>
<evidence type="ECO:0000259" key="5">
    <source>
        <dbReference type="Pfam" id="PF01753"/>
    </source>
</evidence>
<dbReference type="Proteomes" id="UP000777482">
    <property type="component" value="Unassembled WGS sequence"/>
</dbReference>
<feature type="region of interest" description="Disordered" evidence="4">
    <location>
        <begin position="275"/>
        <end position="298"/>
    </location>
</feature>
<dbReference type="Gene3D" id="6.10.140.2220">
    <property type="match status" value="2"/>
</dbReference>
<sequence>MSSSEKQLECFVCGQSTRNRCSSCAKAGLDIAFCSTEHQKLVWYAHKLVCGRGKACPFRHPKLNDAELEILRDDAFREQLNRVNEYVVLNNILALPFSTVLEHMLGAPEGSLMQNWQRLDSWISSLSPKPTAQSKFYRSLRSVIDAHDEDRRTSSAACAVSPFWAAAEMETVLMNAVVGSGVGHFTDVPGLSDRLAPVLHLAVIWSVVLRLELIAPGGDAPAIPQAKMIAQLERLLQSFADINPCRTLDPLTSSLSHITDRVSGLPLLQSHRITYTPVSQQPPSDTSSADSSGQTDAYSSALATDLSDRLHVPETSVSSSAHWPFKDPSRAAMSSSDKQLECFVCGQSTRNRCRSCAKAGLDIAFCSTEHQKLVWPVHKLVCGPGKARPFRHPTLNDAELEILRNPACQEELNSMAKHFIQEPASP</sequence>
<feature type="domain" description="MYND-type" evidence="5">
    <location>
        <begin position="342"/>
        <end position="382"/>
    </location>
</feature>
<evidence type="ECO:0000313" key="6">
    <source>
        <dbReference type="EMBL" id="KAG0660646.1"/>
    </source>
</evidence>
<evidence type="ECO:0000256" key="1">
    <source>
        <dbReference type="ARBA" id="ARBA00022723"/>
    </source>
</evidence>
<accession>A0A9P6W2K9</accession>
<organism evidence="6 7">
    <name type="scientific">Rhodotorula mucilaginosa</name>
    <name type="common">Yeast</name>
    <name type="synonym">Rhodotorula rubra</name>
    <dbReference type="NCBI Taxonomy" id="5537"/>
    <lineage>
        <taxon>Eukaryota</taxon>
        <taxon>Fungi</taxon>
        <taxon>Dikarya</taxon>
        <taxon>Basidiomycota</taxon>
        <taxon>Pucciniomycotina</taxon>
        <taxon>Microbotryomycetes</taxon>
        <taxon>Sporidiobolales</taxon>
        <taxon>Sporidiobolaceae</taxon>
        <taxon>Rhodotorula</taxon>
    </lineage>
</organism>
<name>A0A9P6W2K9_RHOMI</name>
<feature type="domain" description="MYND-type" evidence="5">
    <location>
        <begin position="10"/>
        <end position="50"/>
    </location>
</feature>
<evidence type="ECO:0000256" key="3">
    <source>
        <dbReference type="ARBA" id="ARBA00022833"/>
    </source>
</evidence>
<dbReference type="InterPro" id="IPR002893">
    <property type="entry name" value="Znf_MYND"/>
</dbReference>
<proteinExistence type="predicted"/>